<keyword evidence="2 3" id="KW-0808">Transferase</keyword>
<dbReference type="GO" id="GO:0016740">
    <property type="term" value="F:transferase activity"/>
    <property type="evidence" value="ECO:0007669"/>
    <property type="project" value="UniProtKB-KW"/>
</dbReference>
<accession>A0ABN4HUS3</accession>
<evidence type="ECO:0000313" key="4">
    <source>
        <dbReference type="Proteomes" id="UP000063429"/>
    </source>
</evidence>
<dbReference type="InterPro" id="IPR002201">
    <property type="entry name" value="Glyco_trans_9"/>
</dbReference>
<dbReference type="RefSeq" id="WP_053196211.1">
    <property type="nucleotide sequence ID" value="NZ_CP011409.1"/>
</dbReference>
<gene>
    <name evidence="3" type="ORF">F506_07385</name>
</gene>
<dbReference type="SUPFAM" id="SSF53756">
    <property type="entry name" value="UDP-Glycosyltransferase/glycogen phosphorylase"/>
    <property type="match status" value="1"/>
</dbReference>
<protein>
    <submittedName>
        <fullName evidence="3">Glycosyl transferase</fullName>
    </submittedName>
</protein>
<sequence>MPITSKHILISRQDNIGDVILTLPMAARLKQLNPGVRITLLCRAYAAEVVRYCNDIDDVVEIESIENDLVGYLKRSDIDTVILAQPDRALAIASFRAGIRHRIGNARQKIYQLIYCNRRVRFSKGLSEHHESQINFEFLRPYGDKHIPERNEIPSFYHFSIPHDEASSALLAPHAFNLILHTKSNGHGREWPIESYLALAQELRRQPGVHVWLTGSPKEGEWLRENAPELVGLPNVSNVCGTQTLARLTSFIHQADGLIASGTGPLHLSAAIGQRTLGLFPPTRPMHPGRWAAIGKRASNLCLAEAGCVGCSARDKITCDCMRAITPQAVIEVVRGWIEEKQAAGR</sequence>
<dbReference type="PANTHER" id="PTHR30160:SF15">
    <property type="entry name" value="GLYCOSYLTRANSFERASE HI_0523-RELATED"/>
    <property type="match status" value="1"/>
</dbReference>
<dbReference type="PANTHER" id="PTHR30160">
    <property type="entry name" value="TETRAACYLDISACCHARIDE 4'-KINASE-RELATED"/>
    <property type="match status" value="1"/>
</dbReference>
<dbReference type="CDD" id="cd03789">
    <property type="entry name" value="GT9_LPS_heptosyltransferase"/>
    <property type="match status" value="1"/>
</dbReference>
<evidence type="ECO:0000313" key="3">
    <source>
        <dbReference type="EMBL" id="AKZ62525.1"/>
    </source>
</evidence>
<name>A0ABN4HUS3_9BURK</name>
<dbReference type="Pfam" id="PF01075">
    <property type="entry name" value="Glyco_transf_9"/>
    <property type="match status" value="1"/>
</dbReference>
<reference evidence="4" key="1">
    <citation type="journal article" date="2015" name="Genome Announc.">
        <title>Complete Genome Sequence of Herbaspirillum hiltneri N3 (DSM 17495), Isolated from Surface-Sterilized Wheat Roots.</title>
        <authorList>
            <person name="Guizelini D."/>
            <person name="Saizaki P.M."/>
            <person name="Coimbra N.A."/>
            <person name="Weiss V.A."/>
            <person name="Faoro H."/>
            <person name="Sfeir M.Z."/>
            <person name="Baura V.A."/>
            <person name="Monteiro R.A."/>
            <person name="Chubatsu L.S."/>
            <person name="Souza E.M."/>
            <person name="Cruz L.M."/>
            <person name="Pedrosa F.O."/>
            <person name="Raittz R.T."/>
            <person name="Marchaukoski J.N."/>
            <person name="Steffens M.B."/>
        </authorList>
    </citation>
    <scope>NUCLEOTIDE SEQUENCE [LARGE SCALE GENOMIC DNA]</scope>
    <source>
        <strain evidence="4">N3</strain>
    </source>
</reference>
<keyword evidence="1" id="KW-0328">Glycosyltransferase</keyword>
<dbReference type="EMBL" id="CP011409">
    <property type="protein sequence ID" value="AKZ62525.1"/>
    <property type="molecule type" value="Genomic_DNA"/>
</dbReference>
<proteinExistence type="predicted"/>
<evidence type="ECO:0000256" key="1">
    <source>
        <dbReference type="ARBA" id="ARBA00022676"/>
    </source>
</evidence>
<keyword evidence="4" id="KW-1185">Reference proteome</keyword>
<organism evidence="3 4">
    <name type="scientific">Herbaspirillum hiltneri N3</name>
    <dbReference type="NCBI Taxonomy" id="1262470"/>
    <lineage>
        <taxon>Bacteria</taxon>
        <taxon>Pseudomonadati</taxon>
        <taxon>Pseudomonadota</taxon>
        <taxon>Betaproteobacteria</taxon>
        <taxon>Burkholderiales</taxon>
        <taxon>Oxalobacteraceae</taxon>
        <taxon>Herbaspirillum</taxon>
    </lineage>
</organism>
<evidence type="ECO:0000256" key="2">
    <source>
        <dbReference type="ARBA" id="ARBA00022679"/>
    </source>
</evidence>
<dbReference type="Proteomes" id="UP000063429">
    <property type="component" value="Chromosome"/>
</dbReference>
<dbReference type="Gene3D" id="3.40.50.2000">
    <property type="entry name" value="Glycogen Phosphorylase B"/>
    <property type="match status" value="2"/>
</dbReference>
<dbReference type="InterPro" id="IPR051199">
    <property type="entry name" value="LPS_LOS_Heptosyltrfase"/>
</dbReference>